<keyword evidence="3" id="KW-1185">Reference proteome</keyword>
<evidence type="ECO:0000313" key="2">
    <source>
        <dbReference type="EMBL" id="CAL0323178.1"/>
    </source>
</evidence>
<evidence type="ECO:0000256" key="1">
    <source>
        <dbReference type="SAM" id="MobiDB-lite"/>
    </source>
</evidence>
<gene>
    <name evidence="2" type="ORF">LLUT_LOCUS24238</name>
</gene>
<accession>A0AAV1XNG4</accession>
<comment type="caution">
    <text evidence="2">The sequence shown here is derived from an EMBL/GenBank/DDBJ whole genome shotgun (WGS) entry which is preliminary data.</text>
</comment>
<proteinExistence type="predicted"/>
<name>A0AAV1XNG4_LUPLU</name>
<sequence>MVVIDQWLKSAIVDNNLVADLLLSLNHSSSPKPLPFFSRWGANKPRSKLRPPSSAAFSPTSPLSWTATADAFESSRSKTFSELVEEESSLMKERIYLTKEIENQKATFVAQRAGNESFKRRKLDLGSTSCENLSTLPRIVPSTSKSLENATTRIVIPDLNMMPPPDEEEEESYANFPHGMS</sequence>
<dbReference type="AlphaFoldDB" id="A0AAV1XNG4"/>
<reference evidence="2 3" key="1">
    <citation type="submission" date="2024-03" db="EMBL/GenBank/DDBJ databases">
        <authorList>
            <person name="Martinez-Hernandez J."/>
        </authorList>
    </citation>
    <scope>NUCLEOTIDE SEQUENCE [LARGE SCALE GENOMIC DNA]</scope>
</reference>
<dbReference type="PANTHER" id="PTHR35099">
    <property type="entry name" value="OS02G0182700 PROTEIN"/>
    <property type="match status" value="1"/>
</dbReference>
<dbReference type="EMBL" id="CAXHTB010000017">
    <property type="protein sequence ID" value="CAL0323178.1"/>
    <property type="molecule type" value="Genomic_DNA"/>
</dbReference>
<dbReference type="PANTHER" id="PTHR35099:SF2">
    <property type="entry name" value="OS02G0182700 PROTEIN"/>
    <property type="match status" value="1"/>
</dbReference>
<dbReference type="Proteomes" id="UP001497480">
    <property type="component" value="Unassembled WGS sequence"/>
</dbReference>
<protein>
    <submittedName>
        <fullName evidence="2">Uncharacterized protein</fullName>
    </submittedName>
</protein>
<feature type="region of interest" description="Disordered" evidence="1">
    <location>
        <begin position="158"/>
        <end position="181"/>
    </location>
</feature>
<evidence type="ECO:0000313" key="3">
    <source>
        <dbReference type="Proteomes" id="UP001497480"/>
    </source>
</evidence>
<organism evidence="2 3">
    <name type="scientific">Lupinus luteus</name>
    <name type="common">European yellow lupine</name>
    <dbReference type="NCBI Taxonomy" id="3873"/>
    <lineage>
        <taxon>Eukaryota</taxon>
        <taxon>Viridiplantae</taxon>
        <taxon>Streptophyta</taxon>
        <taxon>Embryophyta</taxon>
        <taxon>Tracheophyta</taxon>
        <taxon>Spermatophyta</taxon>
        <taxon>Magnoliopsida</taxon>
        <taxon>eudicotyledons</taxon>
        <taxon>Gunneridae</taxon>
        <taxon>Pentapetalae</taxon>
        <taxon>rosids</taxon>
        <taxon>fabids</taxon>
        <taxon>Fabales</taxon>
        <taxon>Fabaceae</taxon>
        <taxon>Papilionoideae</taxon>
        <taxon>50 kb inversion clade</taxon>
        <taxon>genistoids sensu lato</taxon>
        <taxon>core genistoids</taxon>
        <taxon>Genisteae</taxon>
        <taxon>Lupinus</taxon>
    </lineage>
</organism>